<dbReference type="AlphaFoldDB" id="A0A7H0VHJ3"/>
<keyword evidence="3" id="KW-1185">Reference proteome</keyword>
<accession>A0A7H0VHJ3</accession>
<feature type="signal peptide" evidence="1">
    <location>
        <begin position="1"/>
        <end position="19"/>
    </location>
</feature>
<protein>
    <submittedName>
        <fullName evidence="2">Uncharacterized protein</fullName>
    </submittedName>
</protein>
<organism evidence="2 3">
    <name type="scientific">Croceimicrobium hydrocarbonivorans</name>
    <dbReference type="NCBI Taxonomy" id="2761580"/>
    <lineage>
        <taxon>Bacteria</taxon>
        <taxon>Pseudomonadati</taxon>
        <taxon>Bacteroidota</taxon>
        <taxon>Flavobacteriia</taxon>
        <taxon>Flavobacteriales</taxon>
        <taxon>Owenweeksiaceae</taxon>
        <taxon>Croceimicrobium</taxon>
    </lineage>
</organism>
<reference evidence="2 3" key="1">
    <citation type="submission" date="2020-08" db="EMBL/GenBank/DDBJ databases">
        <title>Croceimicrobium hydrocarbonivorans gen. nov., sp. nov., a novel marine bacterium isolated from a bacterial consortium that degrades polyethylene terephthalate.</title>
        <authorList>
            <person name="Liu R."/>
        </authorList>
    </citation>
    <scope>NUCLEOTIDE SEQUENCE [LARGE SCALE GENOMIC DNA]</scope>
    <source>
        <strain evidence="2 3">A20-9</strain>
    </source>
</reference>
<feature type="chain" id="PRO_5028883159" evidence="1">
    <location>
        <begin position="20"/>
        <end position="255"/>
    </location>
</feature>
<gene>
    <name evidence="2" type="ORF">H4K34_04950</name>
</gene>
<proteinExistence type="predicted"/>
<dbReference type="EMBL" id="CP060139">
    <property type="protein sequence ID" value="QNR25191.1"/>
    <property type="molecule type" value="Genomic_DNA"/>
</dbReference>
<keyword evidence="1" id="KW-0732">Signal</keyword>
<dbReference type="Proteomes" id="UP000516305">
    <property type="component" value="Chromosome"/>
</dbReference>
<dbReference type="KEGG" id="chyd:H4K34_04950"/>
<dbReference type="RefSeq" id="WP_210759717.1">
    <property type="nucleotide sequence ID" value="NZ_CP060139.1"/>
</dbReference>
<evidence type="ECO:0000256" key="1">
    <source>
        <dbReference type="SAM" id="SignalP"/>
    </source>
</evidence>
<evidence type="ECO:0000313" key="2">
    <source>
        <dbReference type="EMBL" id="QNR25191.1"/>
    </source>
</evidence>
<name>A0A7H0VHJ3_9FLAO</name>
<evidence type="ECO:0000313" key="3">
    <source>
        <dbReference type="Proteomes" id="UP000516305"/>
    </source>
</evidence>
<sequence length="255" mass="29443">MTKSFALILLLLLSGKNQAQSSTELSVTRQGQIDSLISFIQNNQIAELAQRVRYPLKRPNPVPDIQNASEFIRYYPTLMDSNFRSSLIKQTYTQENTIERYVSIGLLNGEIWLDEEGWIISFNHHSPQELALQIKLNKAIKAKIHSSVSTWKENILVCQNKKFLIRIDRLENNELRYCSWSKSKTISDPPDLILFQGEEDFQGTMGGVNYVFSNGEWTYSLDQVQVAESIENLGLFLRLYRNDELVLNSKMEEIK</sequence>